<keyword evidence="3" id="KW-0807">Transducer</keyword>
<dbReference type="InterPro" id="IPR003660">
    <property type="entry name" value="HAMP_dom"/>
</dbReference>
<dbReference type="EMBL" id="JAOYOD010000001">
    <property type="protein sequence ID" value="MCV9385743.1"/>
    <property type="molecule type" value="Genomic_DNA"/>
</dbReference>
<dbReference type="SUPFAM" id="SSF58104">
    <property type="entry name" value="Methyl-accepting chemotaxis protein (MCP) signaling domain"/>
    <property type="match status" value="1"/>
</dbReference>
<dbReference type="SMART" id="SM00304">
    <property type="entry name" value="HAMP"/>
    <property type="match status" value="1"/>
</dbReference>
<dbReference type="Gene3D" id="1.10.287.950">
    <property type="entry name" value="Methyl-accepting chemotaxis protein"/>
    <property type="match status" value="1"/>
</dbReference>
<keyword evidence="4" id="KW-0175">Coiled coil</keyword>
<dbReference type="Gene3D" id="2.130.10.10">
    <property type="entry name" value="YVTN repeat-like/Quinoprotein amine dehydrogenase"/>
    <property type="match status" value="2"/>
</dbReference>
<dbReference type="InterPro" id="IPR011110">
    <property type="entry name" value="Reg_prop"/>
</dbReference>
<keyword evidence="6" id="KW-0732">Signal</keyword>
<dbReference type="InterPro" id="IPR004089">
    <property type="entry name" value="MCPsignal_dom"/>
</dbReference>
<proteinExistence type="inferred from homology"/>
<dbReference type="Pfam" id="PF07495">
    <property type="entry name" value="Y_Y_Y"/>
    <property type="match status" value="1"/>
</dbReference>
<dbReference type="PROSITE" id="PS50885">
    <property type="entry name" value="HAMP"/>
    <property type="match status" value="1"/>
</dbReference>
<feature type="domain" description="HAMP" evidence="8">
    <location>
        <begin position="900"/>
        <end position="952"/>
    </location>
</feature>
<keyword evidence="5" id="KW-1133">Transmembrane helix</keyword>
<evidence type="ECO:0000256" key="4">
    <source>
        <dbReference type="SAM" id="Coils"/>
    </source>
</evidence>
<dbReference type="SMART" id="SM00283">
    <property type="entry name" value="MA"/>
    <property type="match status" value="1"/>
</dbReference>
<protein>
    <submittedName>
        <fullName evidence="9">Methyl-accepting chemotaxis protein</fullName>
    </submittedName>
</protein>
<sequence>MKAAFLTQILIGLTLCSVAQGIVQNQYEFKSITVDNGLSNNHVGAITQDQNGFIWFATDNGIDRYDGQTIVPYRHNPDDSTSLSSKTNRELFSDSRGNLWIGNSEGLDLYNPSIDGFIHFDRDSIKVNMGRVNAIKEDKNQLLWIASNNSLYTYNLINKECKNIIESNPDIFANTPTGNITKLDIDKKGNIWFSVYKKGIYLFDPDGKTVRGFTHDKNDPTTLSGNQIEHIYEDNSGNMWFGTMNNGLNQFDFNTNSFKRIIPDPDNSYTTRVRAIFEDLKGDFFVGTRGGLFKKHESSDEFYEYATSDHKFSKLSQNSILCSFIDQTGSLWIGTYAGGVSCCDLKKKNFVCYTADSKDNYFLNSPNVYGIAEDDFGNVWVGTDNGVNVLDRQTSKFRVFTHDSDDQNTISYNDSKCLANAGNGDMWIGTNRGGLNFYDFSNNSFTAYSANDNKSGTLTTDKIYGLLYDRNKNLWVFNGSGTGSIGYLDMLPNGSDEFIHMSDQAYFGMLEAKDGSIWIGSDNGILFKSNDSDTFEKIENESIDFVYCIEEDSKSTIWLGTNNGILNYDRNTGNFTHYNQIGGHKLRVVYGIKEDQSGNLWASTEEGLLFLRDLISDPENASLTLFDQSDGLQSKQFNYNSYFSNSSGELMFGGINGFNIFNPNEINLNNTPPKLAFTDLKVFNKSVKVGKEVNGKILLKESIADTEKLTFYHQHNLITIEFAALHFAKPTANTYRYKMQGLNDEWVETSSSRNFATYNNLPPGDYTFLVNASNLDGVWAEEPIKIDIEVIPAFWAKWWFRTILVIIIILSALWFYRRRINQQKRSQKLLNIKINQATNKVNAQNEELQDQSKKLKEAIEETNNVVQEALESGNFNARISLEAKTGAWRDLALSINQLFDSITTPFNIINHLINQMAEGNLTERFEVEAKGDILRLKNNLNKAMDNLTELVGDINDRSSSLKVSSEDMLVTSEQMKVSTEEIANAIGEIARGAQDQVSKIDESSNLIEGVMNSANEMGTRADDISNTAKLGVEKSDTGMRLMEKLNATMSKILSFSENANEAVTNLNVRSQEISSVLRIIKDVASQTNLLALNAAIEAAQAGEAGRGFAVVAEEIRKLAEDSKKSAASIEELVNTVQADTKSTVEIIHEMNESIKDGEEATGVSMAAFKEIYAYYEETSLKSDRIVKDTHQQTEDINQVVKLISSVVVIAEETASAAEETASSSSELSAGMINYRQKSEDISKTTDLLKQKVEQFKLNKQQDTNPLIDVERFYN</sequence>
<reference evidence="9 10" key="1">
    <citation type="submission" date="2022-10" db="EMBL/GenBank/DDBJ databases">
        <title>Comparative genomics and taxonomic characterization of three novel marine species of genus Reichenbachiella exhibiting antioxidant and polysaccharide degradation activities.</title>
        <authorList>
            <person name="Muhammad N."/>
            <person name="Lee Y.-J."/>
            <person name="Ko J."/>
            <person name="Kim S.-G."/>
        </authorList>
    </citation>
    <scope>NUCLEOTIDE SEQUENCE [LARGE SCALE GENOMIC DNA]</scope>
    <source>
        <strain evidence="9 10">ABR2-5</strain>
    </source>
</reference>
<dbReference type="Gene3D" id="2.60.40.10">
    <property type="entry name" value="Immunoglobulins"/>
    <property type="match status" value="1"/>
</dbReference>
<accession>A0ABT3CPU5</accession>
<evidence type="ECO:0000259" key="8">
    <source>
        <dbReference type="PROSITE" id="PS50885"/>
    </source>
</evidence>
<comment type="similarity">
    <text evidence="2">Belongs to the methyl-accepting chemotaxis (MCP) protein family.</text>
</comment>
<dbReference type="SUPFAM" id="SSF50998">
    <property type="entry name" value="Quinoprotein alcohol dehydrogenase-like"/>
    <property type="match status" value="1"/>
</dbReference>
<dbReference type="RefSeq" id="WP_264136526.1">
    <property type="nucleotide sequence ID" value="NZ_JAOYOD010000001.1"/>
</dbReference>
<evidence type="ECO:0000256" key="6">
    <source>
        <dbReference type="SAM" id="SignalP"/>
    </source>
</evidence>
<dbReference type="InterPro" id="IPR011047">
    <property type="entry name" value="Quinoprotein_ADH-like_sf"/>
</dbReference>
<feature type="transmembrane region" description="Helical" evidence="5">
    <location>
        <begin position="798"/>
        <end position="816"/>
    </location>
</feature>
<dbReference type="CDD" id="cd11386">
    <property type="entry name" value="MCP_signal"/>
    <property type="match status" value="1"/>
</dbReference>
<evidence type="ECO:0000259" key="7">
    <source>
        <dbReference type="PROSITE" id="PS50111"/>
    </source>
</evidence>
<dbReference type="PANTHER" id="PTHR43531">
    <property type="entry name" value="PROTEIN ICFG"/>
    <property type="match status" value="1"/>
</dbReference>
<feature type="domain" description="Methyl-accepting transducer" evidence="7">
    <location>
        <begin position="971"/>
        <end position="1228"/>
    </location>
</feature>
<dbReference type="InterPro" id="IPR051310">
    <property type="entry name" value="MCP_chemotaxis"/>
</dbReference>
<dbReference type="CDD" id="cd06225">
    <property type="entry name" value="HAMP"/>
    <property type="match status" value="1"/>
</dbReference>
<evidence type="ECO:0000256" key="5">
    <source>
        <dbReference type="SAM" id="Phobius"/>
    </source>
</evidence>
<comment type="caution">
    <text evidence="9">The sequence shown here is derived from an EMBL/GenBank/DDBJ whole genome shotgun (WGS) entry which is preliminary data.</text>
</comment>
<feature type="coiled-coil region" evidence="4">
    <location>
        <begin position="827"/>
        <end position="872"/>
    </location>
</feature>
<keyword evidence="10" id="KW-1185">Reference proteome</keyword>
<evidence type="ECO:0000256" key="1">
    <source>
        <dbReference type="ARBA" id="ARBA00022500"/>
    </source>
</evidence>
<dbReference type="Proteomes" id="UP001300692">
    <property type="component" value="Unassembled WGS sequence"/>
</dbReference>
<keyword evidence="5" id="KW-0812">Transmembrane</keyword>
<dbReference type="Pfam" id="PF18947">
    <property type="entry name" value="HAMP_2"/>
    <property type="match status" value="1"/>
</dbReference>
<evidence type="ECO:0000256" key="2">
    <source>
        <dbReference type="ARBA" id="ARBA00029447"/>
    </source>
</evidence>
<dbReference type="Pfam" id="PF07494">
    <property type="entry name" value="Reg_prop"/>
    <property type="match status" value="4"/>
</dbReference>
<evidence type="ECO:0000313" key="9">
    <source>
        <dbReference type="EMBL" id="MCV9385743.1"/>
    </source>
</evidence>
<dbReference type="InterPro" id="IPR013783">
    <property type="entry name" value="Ig-like_fold"/>
</dbReference>
<dbReference type="InterPro" id="IPR011123">
    <property type="entry name" value="Y_Y_Y"/>
</dbReference>
<feature type="signal peptide" evidence="6">
    <location>
        <begin position="1"/>
        <end position="19"/>
    </location>
</feature>
<evidence type="ECO:0000256" key="3">
    <source>
        <dbReference type="PROSITE-ProRule" id="PRU00284"/>
    </source>
</evidence>
<evidence type="ECO:0000313" key="10">
    <source>
        <dbReference type="Proteomes" id="UP001300692"/>
    </source>
</evidence>
<name>A0ABT3CPU5_9BACT</name>
<dbReference type="Gene3D" id="1.20.120.1530">
    <property type="match status" value="1"/>
</dbReference>
<gene>
    <name evidence="9" type="ORF">N7U62_03670</name>
</gene>
<dbReference type="SUPFAM" id="SSF63829">
    <property type="entry name" value="Calcium-dependent phosphotriesterase"/>
    <property type="match status" value="1"/>
</dbReference>
<keyword evidence="5" id="KW-0472">Membrane</keyword>
<dbReference type="PANTHER" id="PTHR43531:SF11">
    <property type="entry name" value="METHYL-ACCEPTING CHEMOTAXIS PROTEIN 3"/>
    <property type="match status" value="1"/>
</dbReference>
<dbReference type="Pfam" id="PF00015">
    <property type="entry name" value="MCPsignal"/>
    <property type="match status" value="1"/>
</dbReference>
<dbReference type="InterPro" id="IPR015943">
    <property type="entry name" value="WD40/YVTN_repeat-like_dom_sf"/>
</dbReference>
<feature type="chain" id="PRO_5045406480" evidence="6">
    <location>
        <begin position="20"/>
        <end position="1274"/>
    </location>
</feature>
<organism evidence="9 10">
    <name type="scientific">Reichenbachiella ulvae</name>
    <dbReference type="NCBI Taxonomy" id="2980104"/>
    <lineage>
        <taxon>Bacteria</taxon>
        <taxon>Pseudomonadati</taxon>
        <taxon>Bacteroidota</taxon>
        <taxon>Cytophagia</taxon>
        <taxon>Cytophagales</taxon>
        <taxon>Reichenbachiellaceae</taxon>
        <taxon>Reichenbachiella</taxon>
    </lineage>
</organism>
<dbReference type="PROSITE" id="PS50111">
    <property type="entry name" value="CHEMOTAXIS_TRANSDUC_2"/>
    <property type="match status" value="1"/>
</dbReference>
<keyword evidence="1" id="KW-0145">Chemotaxis</keyword>